<dbReference type="InterPro" id="IPR007173">
    <property type="entry name" value="ALO_C"/>
</dbReference>
<evidence type="ECO:0000259" key="2">
    <source>
        <dbReference type="PROSITE" id="PS51387"/>
    </source>
</evidence>
<keyword evidence="4" id="KW-1185">Reference proteome</keyword>
<dbReference type="Gene3D" id="3.30.465.10">
    <property type="match status" value="1"/>
</dbReference>
<dbReference type="RefSeq" id="WP_376808848.1">
    <property type="nucleotide sequence ID" value="NZ_JBHTAC010000032.1"/>
</dbReference>
<dbReference type="Gene3D" id="3.30.43.10">
    <property type="entry name" value="Uridine Diphospho-n-acetylenolpyruvylglucosamine Reductase, domain 2"/>
    <property type="match status" value="1"/>
</dbReference>
<dbReference type="Proteomes" id="UP001596392">
    <property type="component" value="Unassembled WGS sequence"/>
</dbReference>
<evidence type="ECO:0000256" key="1">
    <source>
        <dbReference type="ARBA" id="ARBA00023002"/>
    </source>
</evidence>
<dbReference type="Gene3D" id="1.10.45.10">
    <property type="entry name" value="Vanillyl-alcohol Oxidase, Chain A, domain 4"/>
    <property type="match status" value="1"/>
</dbReference>
<name>A0ABW2H3W6_9ACTN</name>
<comment type="caution">
    <text evidence="3">The sequence shown here is derived from an EMBL/GenBank/DDBJ whole genome shotgun (WGS) entry which is preliminary data.</text>
</comment>
<dbReference type="InterPro" id="IPR016171">
    <property type="entry name" value="Vanillyl_alc_oxidase_C-sub2"/>
</dbReference>
<dbReference type="InterPro" id="IPR010031">
    <property type="entry name" value="FAD_lactone_oxidase-like"/>
</dbReference>
<dbReference type="InterPro" id="IPR016166">
    <property type="entry name" value="FAD-bd_PCMH"/>
</dbReference>
<dbReference type="InterPro" id="IPR016167">
    <property type="entry name" value="FAD-bd_PCMH_sub1"/>
</dbReference>
<dbReference type="PANTHER" id="PTHR43762:SF1">
    <property type="entry name" value="D-ARABINONO-1,4-LACTONE OXIDASE"/>
    <property type="match status" value="1"/>
</dbReference>
<dbReference type="PANTHER" id="PTHR43762">
    <property type="entry name" value="L-GULONOLACTONE OXIDASE"/>
    <property type="match status" value="1"/>
</dbReference>
<dbReference type="SUPFAM" id="SSF56176">
    <property type="entry name" value="FAD-binding/transporter-associated domain-like"/>
    <property type="match status" value="1"/>
</dbReference>
<proteinExistence type="predicted"/>
<dbReference type="PROSITE" id="PS51387">
    <property type="entry name" value="FAD_PCMH"/>
    <property type="match status" value="1"/>
</dbReference>
<gene>
    <name evidence="3" type="ORF">ACFQO7_26170</name>
</gene>
<dbReference type="Pfam" id="PF01565">
    <property type="entry name" value="FAD_binding_4"/>
    <property type="match status" value="1"/>
</dbReference>
<accession>A0ABW2H3W6</accession>
<dbReference type="InterPro" id="IPR006094">
    <property type="entry name" value="Oxid_FAD_bind_N"/>
</dbReference>
<feature type="domain" description="FAD-binding PCMH-type" evidence="2">
    <location>
        <begin position="12"/>
        <end position="174"/>
    </location>
</feature>
<dbReference type="Gene3D" id="3.30.70.2520">
    <property type="match status" value="1"/>
</dbReference>
<sequence length="419" mass="45298">MATDGTNWAGNVTFSAARLHRPSTVDELRAAVAGARHVRALGTGHSFNRIADTPHDLVTAARLPRIADLDRARSTVRVSAGTRYGELAPYLHRHGYALHNLGSLPHISIAGAVATGTHGSGDRNGNLATAVRGIELVTADGDLIEVDDADLPGSVVSLGALGVVTALTLDVLPTFDVRQHVYEHLPRTALEDHFDEVFGAAYSVSLFTRWRGPDVEQVWLKQHADAEPLGADLFGARPADGPRHPIVTMSPVHCTAQRGEPGPWHERLPHFRLDFTPSAGDELQSEYFVPRSRALEALAALHTIADRIALVVQVSEIRSIAADDLWLSPAQGRDSIAFHFTWIADEAAVAPVVAAVEDRLIPLGARPHWGKLFGLEPALVRAQYPHLPAFTALATRLDPAGKFRNPFLDRYLPTPALPS</sequence>
<dbReference type="InterPro" id="IPR036318">
    <property type="entry name" value="FAD-bd_PCMH-like_sf"/>
</dbReference>
<reference evidence="4" key="1">
    <citation type="journal article" date="2019" name="Int. J. Syst. Evol. Microbiol.">
        <title>The Global Catalogue of Microorganisms (GCM) 10K type strain sequencing project: providing services to taxonomists for standard genome sequencing and annotation.</title>
        <authorList>
            <consortium name="The Broad Institute Genomics Platform"/>
            <consortium name="The Broad Institute Genome Sequencing Center for Infectious Disease"/>
            <person name="Wu L."/>
            <person name="Ma J."/>
        </authorList>
    </citation>
    <scope>NUCLEOTIDE SEQUENCE [LARGE SCALE GENOMIC DNA]</scope>
    <source>
        <strain evidence="4">CGMCC 1.9106</strain>
    </source>
</reference>
<dbReference type="Pfam" id="PF04030">
    <property type="entry name" value="ALO"/>
    <property type="match status" value="1"/>
</dbReference>
<dbReference type="Gene3D" id="3.30.70.2530">
    <property type="match status" value="1"/>
</dbReference>
<dbReference type="EMBL" id="JBHTAC010000032">
    <property type="protein sequence ID" value="MFC7245979.1"/>
    <property type="molecule type" value="Genomic_DNA"/>
</dbReference>
<protein>
    <submittedName>
        <fullName evidence="3">FAD-binding protein</fullName>
    </submittedName>
</protein>
<evidence type="ECO:0000313" key="3">
    <source>
        <dbReference type="EMBL" id="MFC7245979.1"/>
    </source>
</evidence>
<organism evidence="3 4">
    <name type="scientific">Catellatospora aurea</name>
    <dbReference type="NCBI Taxonomy" id="1337874"/>
    <lineage>
        <taxon>Bacteria</taxon>
        <taxon>Bacillati</taxon>
        <taxon>Actinomycetota</taxon>
        <taxon>Actinomycetes</taxon>
        <taxon>Micromonosporales</taxon>
        <taxon>Micromonosporaceae</taxon>
        <taxon>Catellatospora</taxon>
    </lineage>
</organism>
<dbReference type="PIRSF" id="PIRSF000136">
    <property type="entry name" value="LGO_GLO"/>
    <property type="match status" value="1"/>
</dbReference>
<evidence type="ECO:0000313" key="4">
    <source>
        <dbReference type="Proteomes" id="UP001596392"/>
    </source>
</evidence>
<dbReference type="InterPro" id="IPR016169">
    <property type="entry name" value="FAD-bd_PCMH_sub2"/>
</dbReference>
<keyword evidence="1" id="KW-0560">Oxidoreductase</keyword>